<dbReference type="EMBL" id="JBICBT010000207">
    <property type="protein sequence ID" value="KAL3120699.1"/>
    <property type="molecule type" value="Genomic_DNA"/>
</dbReference>
<reference evidence="2 3" key="1">
    <citation type="submission" date="2024-10" db="EMBL/GenBank/DDBJ databases">
        <authorList>
            <person name="Kim D."/>
        </authorList>
    </citation>
    <scope>NUCLEOTIDE SEQUENCE [LARGE SCALE GENOMIC DNA]</scope>
    <source>
        <strain evidence="2">BH-2024</strain>
    </source>
</reference>
<dbReference type="Proteomes" id="UP001620626">
    <property type="component" value="Unassembled WGS sequence"/>
</dbReference>
<keyword evidence="3" id="KW-1185">Reference proteome</keyword>
<comment type="caution">
    <text evidence="2">The sequence shown here is derived from an EMBL/GenBank/DDBJ whole genome shotgun (WGS) entry which is preliminary data.</text>
</comment>
<gene>
    <name evidence="2" type="ORF">niasHT_007991</name>
</gene>
<accession>A0ABD2M2P7</accession>
<organism evidence="2 3">
    <name type="scientific">Heterodera trifolii</name>
    <dbReference type="NCBI Taxonomy" id="157864"/>
    <lineage>
        <taxon>Eukaryota</taxon>
        <taxon>Metazoa</taxon>
        <taxon>Ecdysozoa</taxon>
        <taxon>Nematoda</taxon>
        <taxon>Chromadorea</taxon>
        <taxon>Rhabditida</taxon>
        <taxon>Tylenchina</taxon>
        <taxon>Tylenchomorpha</taxon>
        <taxon>Tylenchoidea</taxon>
        <taxon>Heteroderidae</taxon>
        <taxon>Heteroderinae</taxon>
        <taxon>Heterodera</taxon>
    </lineage>
</organism>
<evidence type="ECO:0000256" key="1">
    <source>
        <dbReference type="SAM" id="MobiDB-lite"/>
    </source>
</evidence>
<name>A0ABD2M2P7_9BILA</name>
<dbReference type="AlphaFoldDB" id="A0ABD2M2P7"/>
<proteinExistence type="predicted"/>
<evidence type="ECO:0000313" key="3">
    <source>
        <dbReference type="Proteomes" id="UP001620626"/>
    </source>
</evidence>
<feature type="region of interest" description="Disordered" evidence="1">
    <location>
        <begin position="28"/>
        <end position="66"/>
    </location>
</feature>
<protein>
    <submittedName>
        <fullName evidence="2">Uncharacterized protein</fullName>
    </submittedName>
</protein>
<sequence length="126" mass="13756">MVPLCPEGGKMAVGWTIPAHFVPKREVKKNNKQLTPAAEPTDRWCQTAAGGKKGEEIEDERGEGMKRGPSALKAAVVPLANCSLWAFPPPPPLALSFHLLQTGNIVNSHQQKVEQFFNSLTSIKQQ</sequence>
<evidence type="ECO:0000313" key="2">
    <source>
        <dbReference type="EMBL" id="KAL3120699.1"/>
    </source>
</evidence>